<dbReference type="EMBL" id="MSDO01000025">
    <property type="protein sequence ID" value="OLO03130.1"/>
    <property type="molecule type" value="Genomic_DNA"/>
</dbReference>
<dbReference type="PANTHER" id="PTHR30126">
    <property type="entry name" value="HTH-TYPE TRANSCRIPTIONAL REGULATOR"/>
    <property type="match status" value="1"/>
</dbReference>
<accession>A0A1Q8SNV2</accession>
<dbReference type="InterPro" id="IPR005119">
    <property type="entry name" value="LysR_subst-bd"/>
</dbReference>
<dbReference type="InterPro" id="IPR036388">
    <property type="entry name" value="WH-like_DNA-bd_sf"/>
</dbReference>
<dbReference type="SUPFAM" id="SSF46785">
    <property type="entry name" value="Winged helix' DNA-binding domain"/>
    <property type="match status" value="1"/>
</dbReference>
<dbReference type="OrthoDB" id="6654833at2"/>
<dbReference type="InterPro" id="IPR036390">
    <property type="entry name" value="WH_DNA-bd_sf"/>
</dbReference>
<evidence type="ECO:0000256" key="4">
    <source>
        <dbReference type="ARBA" id="ARBA00023163"/>
    </source>
</evidence>
<dbReference type="RefSeq" id="WP_075571269.1">
    <property type="nucleotide sequence ID" value="NZ_MSDO01000025.1"/>
</dbReference>
<organism evidence="6 7">
    <name type="scientific">Salinicola socius</name>
    <dbReference type="NCBI Taxonomy" id="404433"/>
    <lineage>
        <taxon>Bacteria</taxon>
        <taxon>Pseudomonadati</taxon>
        <taxon>Pseudomonadota</taxon>
        <taxon>Gammaproteobacteria</taxon>
        <taxon>Oceanospirillales</taxon>
        <taxon>Halomonadaceae</taxon>
        <taxon>Salinicola</taxon>
    </lineage>
</organism>
<dbReference type="PRINTS" id="PR00039">
    <property type="entry name" value="HTHLYSR"/>
</dbReference>
<reference evidence="6 7" key="1">
    <citation type="submission" date="2016-12" db="EMBL/GenBank/DDBJ databases">
        <title>Draft genome sequences of strains Salinicola socius SMB35, Salinicola sp. MH3R3-1 and Chromohalobacter sp. SMB17 from the Verkhnekamsk potash mining region of Russia.</title>
        <authorList>
            <person name="Mavrodi D.V."/>
            <person name="Olsson B.E."/>
            <person name="Korsakova E.S."/>
            <person name="Pyankova A."/>
            <person name="Mavrodi O.V."/>
            <person name="Plotnikova E.G."/>
        </authorList>
    </citation>
    <scope>NUCLEOTIDE SEQUENCE [LARGE SCALE GENOMIC DNA]</scope>
    <source>
        <strain evidence="6 7">SMB35</strain>
    </source>
</reference>
<dbReference type="InterPro" id="IPR000847">
    <property type="entry name" value="LysR_HTH_N"/>
</dbReference>
<sequence length="295" mass="32305">MLKQLRTFLAVVRHGTFSAAGSAVGLTQSAVSTQIRTLEADIGEPLFDRTGRAVRLNAAGRRLLPQANEMLALASRIRHADADGLTGEWHLGAIASLQSGVLPEVLQTLTREAPGVMTRVVPGVSLALLDQVDKGDLDMALIVRPPFALPPDLYSRVIAREPFVMIAPLDAEEGPAESLLESHPLVLYDRGSFGGRQVVRFLERRRLRPSIRLELDEIDAIARMVECGLGVALIPLAGLWRRQQPLPVRVISLEEQRFHRELVMVSRLSPAESPLVALIEQALLCLDQASDDSMQ</sequence>
<evidence type="ECO:0000256" key="1">
    <source>
        <dbReference type="ARBA" id="ARBA00009437"/>
    </source>
</evidence>
<dbReference type="SUPFAM" id="SSF53850">
    <property type="entry name" value="Periplasmic binding protein-like II"/>
    <property type="match status" value="1"/>
</dbReference>
<evidence type="ECO:0000313" key="7">
    <source>
        <dbReference type="Proteomes" id="UP000186878"/>
    </source>
</evidence>
<name>A0A1Q8SNV2_9GAMM</name>
<dbReference type="GO" id="GO:0003700">
    <property type="term" value="F:DNA-binding transcription factor activity"/>
    <property type="evidence" value="ECO:0007669"/>
    <property type="project" value="InterPro"/>
</dbReference>
<dbReference type="Gene3D" id="3.40.190.10">
    <property type="entry name" value="Periplasmic binding protein-like II"/>
    <property type="match status" value="2"/>
</dbReference>
<evidence type="ECO:0000256" key="2">
    <source>
        <dbReference type="ARBA" id="ARBA00023015"/>
    </source>
</evidence>
<dbReference type="Gene3D" id="1.10.10.10">
    <property type="entry name" value="Winged helix-like DNA-binding domain superfamily/Winged helix DNA-binding domain"/>
    <property type="match status" value="1"/>
</dbReference>
<proteinExistence type="inferred from homology"/>
<keyword evidence="7" id="KW-1185">Reference proteome</keyword>
<dbReference type="Pfam" id="PF03466">
    <property type="entry name" value="LysR_substrate"/>
    <property type="match status" value="1"/>
</dbReference>
<protein>
    <recommendedName>
        <fullName evidence="5">HTH lysR-type domain-containing protein</fullName>
    </recommendedName>
</protein>
<evidence type="ECO:0000313" key="6">
    <source>
        <dbReference type="EMBL" id="OLO03130.1"/>
    </source>
</evidence>
<keyword evidence="2" id="KW-0805">Transcription regulation</keyword>
<dbReference type="PROSITE" id="PS50931">
    <property type="entry name" value="HTH_LYSR"/>
    <property type="match status" value="1"/>
</dbReference>
<dbReference type="GO" id="GO:0000976">
    <property type="term" value="F:transcription cis-regulatory region binding"/>
    <property type="evidence" value="ECO:0007669"/>
    <property type="project" value="TreeGrafter"/>
</dbReference>
<dbReference type="FunFam" id="1.10.10.10:FF:000001">
    <property type="entry name" value="LysR family transcriptional regulator"/>
    <property type="match status" value="1"/>
</dbReference>
<dbReference type="STRING" id="404433.BTW07_16510"/>
<dbReference type="AlphaFoldDB" id="A0A1Q8SNV2"/>
<comment type="similarity">
    <text evidence="1">Belongs to the LysR transcriptional regulatory family.</text>
</comment>
<comment type="caution">
    <text evidence="6">The sequence shown here is derived from an EMBL/GenBank/DDBJ whole genome shotgun (WGS) entry which is preliminary data.</text>
</comment>
<dbReference type="Pfam" id="PF00126">
    <property type="entry name" value="HTH_1"/>
    <property type="match status" value="1"/>
</dbReference>
<keyword evidence="4" id="KW-0804">Transcription</keyword>
<evidence type="ECO:0000259" key="5">
    <source>
        <dbReference type="PROSITE" id="PS50931"/>
    </source>
</evidence>
<keyword evidence="3" id="KW-0238">DNA-binding</keyword>
<dbReference type="Proteomes" id="UP000186878">
    <property type="component" value="Unassembled WGS sequence"/>
</dbReference>
<gene>
    <name evidence="6" type="ORF">BTW07_16510</name>
</gene>
<dbReference type="PANTHER" id="PTHR30126:SF94">
    <property type="entry name" value="LYSR FAMILY TRANSCRIPTIONAL REGULATOR"/>
    <property type="match status" value="1"/>
</dbReference>
<evidence type="ECO:0000256" key="3">
    <source>
        <dbReference type="ARBA" id="ARBA00023125"/>
    </source>
</evidence>
<feature type="domain" description="HTH lysR-type" evidence="5">
    <location>
        <begin position="1"/>
        <end position="57"/>
    </location>
</feature>